<dbReference type="RefSeq" id="WP_317521393.1">
    <property type="nucleotide sequence ID" value="NZ_JAWJZI010000002.1"/>
</dbReference>
<dbReference type="EMBL" id="JAWJZI010000002">
    <property type="protein sequence ID" value="MDV5168678.1"/>
    <property type="molecule type" value="Genomic_DNA"/>
</dbReference>
<feature type="transmembrane region" description="Helical" evidence="1">
    <location>
        <begin position="23"/>
        <end position="49"/>
    </location>
</feature>
<keyword evidence="1" id="KW-0812">Transmembrane</keyword>
<comment type="caution">
    <text evidence="2">The sequence shown here is derived from an EMBL/GenBank/DDBJ whole genome shotgun (WGS) entry which is preliminary data.</text>
</comment>
<dbReference type="Proteomes" id="UP001186452">
    <property type="component" value="Unassembled WGS sequence"/>
</dbReference>
<organism evidence="2 3">
    <name type="scientific">Photobacterium rosenbergii</name>
    <dbReference type="NCBI Taxonomy" id="294936"/>
    <lineage>
        <taxon>Bacteria</taxon>
        <taxon>Pseudomonadati</taxon>
        <taxon>Pseudomonadota</taxon>
        <taxon>Gammaproteobacteria</taxon>
        <taxon>Vibrionales</taxon>
        <taxon>Vibrionaceae</taxon>
        <taxon>Photobacterium</taxon>
    </lineage>
</organism>
<reference evidence="2 3" key="1">
    <citation type="submission" date="2023-10" db="EMBL/GenBank/DDBJ databases">
        <title>Marine bacteria isolated from horseshoe crab.</title>
        <authorList>
            <person name="Cheng T.H."/>
        </authorList>
    </citation>
    <scope>NUCLEOTIDE SEQUENCE [LARGE SCALE GENOMIC DNA]</scope>
    <source>
        <strain evidence="2 3">HSC6</strain>
    </source>
</reference>
<protein>
    <submittedName>
        <fullName evidence="2">TadE/TadG family type IV pilus assembly protein</fullName>
    </submittedName>
</protein>
<gene>
    <name evidence="2" type="ORF">R2X38_06670</name>
</gene>
<proteinExistence type="predicted"/>
<accession>A0ABU3ZEZ8</accession>
<name>A0ABU3ZEZ8_9GAMM</name>
<evidence type="ECO:0000256" key="1">
    <source>
        <dbReference type="SAM" id="Phobius"/>
    </source>
</evidence>
<sequence>MRRLTSNTNRVCRQYGAAALETILLMPLVLGLLFMMAHYSLIFVTIQLFNFTVEEALRQGVRYVDEECYYGGGCDSSALQAQLESNADAILHGLTGDSLFGQTLDDKFTSTASLLDSGGCCQLMVSYPYSEAPFLPVFLDFTIPNTLSASAVLEY</sequence>
<evidence type="ECO:0000313" key="3">
    <source>
        <dbReference type="Proteomes" id="UP001186452"/>
    </source>
</evidence>
<keyword evidence="1" id="KW-1133">Transmembrane helix</keyword>
<keyword evidence="1" id="KW-0472">Membrane</keyword>
<keyword evidence="3" id="KW-1185">Reference proteome</keyword>
<evidence type="ECO:0000313" key="2">
    <source>
        <dbReference type="EMBL" id="MDV5168678.1"/>
    </source>
</evidence>